<evidence type="ECO:0000256" key="8">
    <source>
        <dbReference type="SAM" id="MobiDB-lite"/>
    </source>
</evidence>
<evidence type="ECO:0000256" key="5">
    <source>
        <dbReference type="ARBA" id="ARBA00022840"/>
    </source>
</evidence>
<dbReference type="InterPro" id="IPR001245">
    <property type="entry name" value="Ser-Thr/Tyr_kinase_cat_dom"/>
</dbReference>
<evidence type="ECO:0000256" key="7">
    <source>
        <dbReference type="RuleBase" id="RU000304"/>
    </source>
</evidence>
<evidence type="ECO:0000256" key="1">
    <source>
        <dbReference type="ARBA" id="ARBA00022527"/>
    </source>
</evidence>
<accession>A0A388KW17</accession>
<dbReference type="OMA" id="FRGKYYG"/>
<evidence type="ECO:0000256" key="4">
    <source>
        <dbReference type="ARBA" id="ARBA00022777"/>
    </source>
</evidence>
<proteinExistence type="inferred from homology"/>
<evidence type="ECO:0000313" key="11">
    <source>
        <dbReference type="Proteomes" id="UP000265515"/>
    </source>
</evidence>
<dbReference type="InterPro" id="IPR051681">
    <property type="entry name" value="Ser/Thr_Kinases-Pseudokinases"/>
</dbReference>
<dbReference type="InterPro" id="IPR011009">
    <property type="entry name" value="Kinase-like_dom_sf"/>
</dbReference>
<dbReference type="PROSITE" id="PS50011">
    <property type="entry name" value="PROTEIN_KINASE_DOM"/>
    <property type="match status" value="1"/>
</dbReference>
<feature type="binding site" evidence="6">
    <location>
        <position position="130"/>
    </location>
    <ligand>
        <name>ATP</name>
        <dbReference type="ChEBI" id="CHEBI:30616"/>
    </ligand>
</feature>
<comment type="caution">
    <text evidence="10">The sequence shown here is derived from an EMBL/GenBank/DDBJ whole genome shotgun (WGS) entry which is preliminary data.</text>
</comment>
<name>A0A388KW17_CHABU</name>
<dbReference type="OrthoDB" id="339325at2759"/>
<evidence type="ECO:0000259" key="9">
    <source>
        <dbReference type="PROSITE" id="PS50011"/>
    </source>
</evidence>
<dbReference type="AlphaFoldDB" id="A0A388KW17"/>
<feature type="region of interest" description="Disordered" evidence="8">
    <location>
        <begin position="1"/>
        <end position="37"/>
    </location>
</feature>
<dbReference type="Gene3D" id="3.30.200.20">
    <property type="entry name" value="Phosphorylase Kinase, domain 1"/>
    <property type="match status" value="1"/>
</dbReference>
<dbReference type="SUPFAM" id="SSF56112">
    <property type="entry name" value="Protein kinase-like (PK-like)"/>
    <property type="match status" value="1"/>
</dbReference>
<dbReference type="PROSITE" id="PS00107">
    <property type="entry name" value="PROTEIN_KINASE_ATP"/>
    <property type="match status" value="1"/>
</dbReference>
<dbReference type="Pfam" id="PF07714">
    <property type="entry name" value="PK_Tyr_Ser-Thr"/>
    <property type="match status" value="1"/>
</dbReference>
<dbReference type="GO" id="GO:0004674">
    <property type="term" value="F:protein serine/threonine kinase activity"/>
    <property type="evidence" value="ECO:0007669"/>
    <property type="project" value="UniProtKB-KW"/>
</dbReference>
<dbReference type="PANTHER" id="PTHR44329:SF289">
    <property type="entry name" value="SERINE_THREONINE-PROTEIN KINASE VIK"/>
    <property type="match status" value="1"/>
</dbReference>
<keyword evidence="5 6" id="KW-0067">ATP-binding</keyword>
<dbReference type="PRINTS" id="PR00109">
    <property type="entry name" value="TYRKINASE"/>
</dbReference>
<dbReference type="InterPro" id="IPR000719">
    <property type="entry name" value="Prot_kinase_dom"/>
</dbReference>
<sequence>MSAASAEEGADRGKDRPPGLHGSTGEQPSRRVLEEEIAILREENSKLKEKLRTAEARNLSVHANANSSRSGSFDAGVNRTSHDSEGPSFGILSRLEIPYDSLDIREQVGGGGFSVVYRALWMGTPVVVKKWFDPSMGEEAMQDFRAEMMTLSELRHPHIVLLLGACTRPPDLCLVLEYVPHTLHYILHKSNIVLDRKRIISLAIDLTKAMLYLHAQRPPLIHRDLKPANLLVDRQWRVKLCDFGLASTHPIKKGAGTPAYMARELLAGKPYNERVDVYSFGIVLWEMMAREVPFDGLDYADICKKVVEEKKRPPIPLSCSRAIANLIRDCWHDDPAERPTFNQIAVRLRELQYEGQSM</sequence>
<evidence type="ECO:0000313" key="10">
    <source>
        <dbReference type="EMBL" id="GBG74265.1"/>
    </source>
</evidence>
<keyword evidence="4" id="KW-0418">Kinase</keyword>
<feature type="domain" description="Protein kinase" evidence="9">
    <location>
        <begin position="102"/>
        <end position="351"/>
    </location>
</feature>
<keyword evidence="3 6" id="KW-0547">Nucleotide-binding</keyword>
<keyword evidence="11" id="KW-1185">Reference proteome</keyword>
<keyword evidence="2" id="KW-0808">Transferase</keyword>
<gene>
    <name evidence="10" type="ORF">CBR_g18676</name>
</gene>
<feature type="compositionally biased region" description="Polar residues" evidence="8">
    <location>
        <begin position="62"/>
        <end position="71"/>
    </location>
</feature>
<comment type="similarity">
    <text evidence="7">Belongs to the protein kinase superfamily.</text>
</comment>
<organism evidence="10 11">
    <name type="scientific">Chara braunii</name>
    <name type="common">Braun's stonewort</name>
    <dbReference type="NCBI Taxonomy" id="69332"/>
    <lineage>
        <taxon>Eukaryota</taxon>
        <taxon>Viridiplantae</taxon>
        <taxon>Streptophyta</taxon>
        <taxon>Charophyceae</taxon>
        <taxon>Charales</taxon>
        <taxon>Characeae</taxon>
        <taxon>Chara</taxon>
    </lineage>
</organism>
<dbReference type="PANTHER" id="PTHR44329">
    <property type="entry name" value="SERINE/THREONINE-PROTEIN KINASE TNNI3K-RELATED"/>
    <property type="match status" value="1"/>
</dbReference>
<dbReference type="PROSITE" id="PS00108">
    <property type="entry name" value="PROTEIN_KINASE_ST"/>
    <property type="match status" value="1"/>
</dbReference>
<evidence type="ECO:0000256" key="2">
    <source>
        <dbReference type="ARBA" id="ARBA00022679"/>
    </source>
</evidence>
<evidence type="ECO:0000256" key="6">
    <source>
        <dbReference type="PROSITE-ProRule" id="PRU10141"/>
    </source>
</evidence>
<feature type="compositionally biased region" description="Basic and acidic residues" evidence="8">
    <location>
        <begin position="9"/>
        <end position="18"/>
    </location>
</feature>
<keyword evidence="1 7" id="KW-0723">Serine/threonine-protein kinase</keyword>
<protein>
    <recommendedName>
        <fullName evidence="9">Protein kinase domain-containing protein</fullName>
    </recommendedName>
</protein>
<dbReference type="InterPro" id="IPR017441">
    <property type="entry name" value="Protein_kinase_ATP_BS"/>
</dbReference>
<dbReference type="CDD" id="cd13999">
    <property type="entry name" value="STKc_MAP3K-like"/>
    <property type="match status" value="1"/>
</dbReference>
<feature type="compositionally biased region" description="Basic and acidic residues" evidence="8">
    <location>
        <begin position="28"/>
        <end position="37"/>
    </location>
</feature>
<dbReference type="GO" id="GO:0005524">
    <property type="term" value="F:ATP binding"/>
    <property type="evidence" value="ECO:0007669"/>
    <property type="project" value="UniProtKB-UniRule"/>
</dbReference>
<dbReference type="InterPro" id="IPR008271">
    <property type="entry name" value="Ser/Thr_kinase_AS"/>
</dbReference>
<dbReference type="Proteomes" id="UP000265515">
    <property type="component" value="Unassembled WGS sequence"/>
</dbReference>
<feature type="region of interest" description="Disordered" evidence="8">
    <location>
        <begin position="62"/>
        <end position="84"/>
    </location>
</feature>
<dbReference type="Gramene" id="GBG74265">
    <property type="protein sequence ID" value="GBG74265"/>
    <property type="gene ID" value="CBR_g18676"/>
</dbReference>
<dbReference type="FunFam" id="3.30.200.20:FF:000180">
    <property type="entry name" value="serine/threonine-protein kinase STY46-like"/>
    <property type="match status" value="1"/>
</dbReference>
<evidence type="ECO:0000256" key="3">
    <source>
        <dbReference type="ARBA" id="ARBA00022741"/>
    </source>
</evidence>
<dbReference type="STRING" id="69332.A0A388KW17"/>
<dbReference type="Gene3D" id="1.10.510.10">
    <property type="entry name" value="Transferase(Phosphotransferase) domain 1"/>
    <property type="match status" value="1"/>
</dbReference>
<reference evidence="10 11" key="1">
    <citation type="journal article" date="2018" name="Cell">
        <title>The Chara Genome: Secondary Complexity and Implications for Plant Terrestrialization.</title>
        <authorList>
            <person name="Nishiyama T."/>
            <person name="Sakayama H."/>
            <person name="Vries J.D."/>
            <person name="Buschmann H."/>
            <person name="Saint-Marcoux D."/>
            <person name="Ullrich K.K."/>
            <person name="Haas F.B."/>
            <person name="Vanderstraeten L."/>
            <person name="Becker D."/>
            <person name="Lang D."/>
            <person name="Vosolsobe S."/>
            <person name="Rombauts S."/>
            <person name="Wilhelmsson P.K.I."/>
            <person name="Janitza P."/>
            <person name="Kern R."/>
            <person name="Heyl A."/>
            <person name="Rumpler F."/>
            <person name="Villalobos L.I.A.C."/>
            <person name="Clay J.M."/>
            <person name="Skokan R."/>
            <person name="Toyoda A."/>
            <person name="Suzuki Y."/>
            <person name="Kagoshima H."/>
            <person name="Schijlen E."/>
            <person name="Tajeshwar N."/>
            <person name="Catarino B."/>
            <person name="Hetherington A.J."/>
            <person name="Saltykova A."/>
            <person name="Bonnot C."/>
            <person name="Breuninger H."/>
            <person name="Symeonidi A."/>
            <person name="Radhakrishnan G.V."/>
            <person name="Van Nieuwerburgh F."/>
            <person name="Deforce D."/>
            <person name="Chang C."/>
            <person name="Karol K.G."/>
            <person name="Hedrich R."/>
            <person name="Ulvskov P."/>
            <person name="Glockner G."/>
            <person name="Delwiche C.F."/>
            <person name="Petrasek J."/>
            <person name="Van de Peer Y."/>
            <person name="Friml J."/>
            <person name="Beilby M."/>
            <person name="Dolan L."/>
            <person name="Kohara Y."/>
            <person name="Sugano S."/>
            <person name="Fujiyama A."/>
            <person name="Delaux P.-M."/>
            <person name="Quint M."/>
            <person name="TheiBen G."/>
            <person name="Hagemann M."/>
            <person name="Harholt J."/>
            <person name="Dunand C."/>
            <person name="Zachgo S."/>
            <person name="Langdale J."/>
            <person name="Maumus F."/>
            <person name="Straeten D.V.D."/>
            <person name="Gould S.B."/>
            <person name="Rensing S.A."/>
        </authorList>
    </citation>
    <scope>NUCLEOTIDE SEQUENCE [LARGE SCALE GENOMIC DNA]</scope>
    <source>
        <strain evidence="10 11">S276</strain>
    </source>
</reference>
<dbReference type="SMART" id="SM00220">
    <property type="entry name" value="S_TKc"/>
    <property type="match status" value="1"/>
</dbReference>
<dbReference type="EMBL" id="BFEA01000200">
    <property type="protein sequence ID" value="GBG74265.1"/>
    <property type="molecule type" value="Genomic_DNA"/>
</dbReference>